<protein>
    <submittedName>
        <fullName evidence="2">GNAT family N-acetyltransferase</fullName>
    </submittedName>
</protein>
<dbReference type="Pfam" id="PF13508">
    <property type="entry name" value="Acetyltransf_7"/>
    <property type="match status" value="1"/>
</dbReference>
<organism evidence="2 3">
    <name type="scientific">Nocardia arthritidis</name>
    <dbReference type="NCBI Taxonomy" id="228602"/>
    <lineage>
        <taxon>Bacteria</taxon>
        <taxon>Bacillati</taxon>
        <taxon>Actinomycetota</taxon>
        <taxon>Actinomycetes</taxon>
        <taxon>Mycobacteriales</taxon>
        <taxon>Nocardiaceae</taxon>
        <taxon>Nocardia</taxon>
    </lineage>
</organism>
<accession>A0A6G9Y797</accession>
<sequence>MTIELRQATLGDLGTICRLRVQRTAWLTARGSDQWTVAGRGKPIEIFARAVGRSLDAGETWIAEVDGEPAGTITVNDRADPGLWSPWELADAVIVHYMIVDLRFAGQRIGHRLLAKAGALAFEQGRSWVRLDAWTTNTELHEYYRRAGFQLVRIAGPVATGPSCALFERCTDSWDFEAALAGREHRPGSAPPVFTTVGDGLSAPFPVPGYGR</sequence>
<evidence type="ECO:0000313" key="2">
    <source>
        <dbReference type="EMBL" id="QIS09014.1"/>
    </source>
</evidence>
<proteinExistence type="predicted"/>
<keyword evidence="3" id="KW-1185">Reference proteome</keyword>
<name>A0A6G9Y797_9NOCA</name>
<dbReference type="GO" id="GO:0016747">
    <property type="term" value="F:acyltransferase activity, transferring groups other than amino-acyl groups"/>
    <property type="evidence" value="ECO:0007669"/>
    <property type="project" value="InterPro"/>
</dbReference>
<dbReference type="AlphaFoldDB" id="A0A6G9Y797"/>
<dbReference type="EMBL" id="CP046172">
    <property type="protein sequence ID" value="QIS09014.1"/>
    <property type="molecule type" value="Genomic_DNA"/>
</dbReference>
<dbReference type="PROSITE" id="PS51186">
    <property type="entry name" value="GNAT"/>
    <property type="match status" value="1"/>
</dbReference>
<dbReference type="SUPFAM" id="SSF55729">
    <property type="entry name" value="Acyl-CoA N-acyltransferases (Nat)"/>
    <property type="match status" value="1"/>
</dbReference>
<gene>
    <name evidence="2" type="ORF">F5544_05510</name>
</gene>
<dbReference type="InterPro" id="IPR016181">
    <property type="entry name" value="Acyl_CoA_acyltransferase"/>
</dbReference>
<evidence type="ECO:0000259" key="1">
    <source>
        <dbReference type="PROSITE" id="PS51186"/>
    </source>
</evidence>
<keyword evidence="2" id="KW-0808">Transferase</keyword>
<dbReference type="Proteomes" id="UP000503540">
    <property type="component" value="Chromosome"/>
</dbReference>
<dbReference type="Gene3D" id="3.40.630.30">
    <property type="match status" value="1"/>
</dbReference>
<reference evidence="2 3" key="1">
    <citation type="journal article" date="2019" name="ACS Chem. Biol.">
        <title>Identification and Mobilization of a Cryptic Antibiotic Biosynthesis Gene Locus from a Human-Pathogenic Nocardia Isolate.</title>
        <authorList>
            <person name="Herisse M."/>
            <person name="Ishida K."/>
            <person name="Porter J.L."/>
            <person name="Howden B."/>
            <person name="Hertweck C."/>
            <person name="Stinear T.P."/>
            <person name="Pidot S.J."/>
        </authorList>
    </citation>
    <scope>NUCLEOTIDE SEQUENCE [LARGE SCALE GENOMIC DNA]</scope>
    <source>
        <strain evidence="2 3">AUSMDU00012717</strain>
    </source>
</reference>
<feature type="domain" description="N-acetyltransferase" evidence="1">
    <location>
        <begin position="3"/>
        <end position="173"/>
    </location>
</feature>
<evidence type="ECO:0000313" key="3">
    <source>
        <dbReference type="Proteomes" id="UP000503540"/>
    </source>
</evidence>
<dbReference type="RefSeq" id="WP_167472180.1">
    <property type="nucleotide sequence ID" value="NZ_CP046172.1"/>
</dbReference>
<dbReference type="CDD" id="cd04301">
    <property type="entry name" value="NAT_SF"/>
    <property type="match status" value="1"/>
</dbReference>
<dbReference type="KEGG" id="nah:F5544_05510"/>
<dbReference type="InterPro" id="IPR000182">
    <property type="entry name" value="GNAT_dom"/>
</dbReference>